<feature type="transmembrane region" description="Helical" evidence="2">
    <location>
        <begin position="1522"/>
        <end position="1539"/>
    </location>
</feature>
<feature type="region of interest" description="Disordered" evidence="1">
    <location>
        <begin position="450"/>
        <end position="591"/>
    </location>
</feature>
<feature type="compositionally biased region" description="Low complexity" evidence="1">
    <location>
        <begin position="536"/>
        <end position="545"/>
    </location>
</feature>
<feature type="transmembrane region" description="Helical" evidence="2">
    <location>
        <begin position="331"/>
        <end position="350"/>
    </location>
</feature>
<dbReference type="Proteomes" id="UP000243217">
    <property type="component" value="Unassembled WGS sequence"/>
</dbReference>
<feature type="transmembrane region" description="Helical" evidence="2">
    <location>
        <begin position="1589"/>
        <end position="1607"/>
    </location>
</feature>
<evidence type="ECO:0000256" key="2">
    <source>
        <dbReference type="SAM" id="Phobius"/>
    </source>
</evidence>
<keyword evidence="2" id="KW-0812">Transmembrane</keyword>
<protein>
    <submittedName>
        <fullName evidence="5">Acyltransferase 3</fullName>
    </submittedName>
</protein>
<name>A0A1W0A2T1_9STRA</name>
<feature type="transmembrane region" description="Helical" evidence="2">
    <location>
        <begin position="297"/>
        <end position="319"/>
    </location>
</feature>
<feature type="transmembrane region" description="Helical" evidence="2">
    <location>
        <begin position="362"/>
        <end position="384"/>
    </location>
</feature>
<dbReference type="Pfam" id="PF19040">
    <property type="entry name" value="SGNH"/>
    <property type="match status" value="1"/>
</dbReference>
<feature type="transmembrane region" description="Helical" evidence="2">
    <location>
        <begin position="63"/>
        <end position="83"/>
    </location>
</feature>
<feature type="compositionally biased region" description="Polar residues" evidence="1">
    <location>
        <begin position="450"/>
        <end position="461"/>
    </location>
</feature>
<keyword evidence="2" id="KW-1133">Transmembrane helix</keyword>
<dbReference type="GO" id="GO:0016747">
    <property type="term" value="F:acyltransferase activity, transferring groups other than amino-acyl groups"/>
    <property type="evidence" value="ECO:0007669"/>
    <property type="project" value="InterPro"/>
</dbReference>
<dbReference type="Pfam" id="PF01757">
    <property type="entry name" value="Acyl_transf_3"/>
    <property type="match status" value="1"/>
</dbReference>
<feature type="compositionally biased region" description="Polar residues" evidence="1">
    <location>
        <begin position="640"/>
        <end position="652"/>
    </location>
</feature>
<organism evidence="5 6">
    <name type="scientific">Thraustotheca clavata</name>
    <dbReference type="NCBI Taxonomy" id="74557"/>
    <lineage>
        <taxon>Eukaryota</taxon>
        <taxon>Sar</taxon>
        <taxon>Stramenopiles</taxon>
        <taxon>Oomycota</taxon>
        <taxon>Saprolegniomycetes</taxon>
        <taxon>Saprolegniales</taxon>
        <taxon>Achlyaceae</taxon>
        <taxon>Thraustotheca</taxon>
    </lineage>
</organism>
<reference evidence="5 6" key="1">
    <citation type="journal article" date="2014" name="Genome Biol. Evol.">
        <title>The secreted proteins of Achlya hypogyna and Thraustotheca clavata identify the ancestral oomycete secretome and reveal gene acquisitions by horizontal gene transfer.</title>
        <authorList>
            <person name="Misner I."/>
            <person name="Blouin N."/>
            <person name="Leonard G."/>
            <person name="Richards T.A."/>
            <person name="Lane C.E."/>
        </authorList>
    </citation>
    <scope>NUCLEOTIDE SEQUENCE [LARGE SCALE GENOMIC DNA]</scope>
    <source>
        <strain evidence="5 6">ATCC 34112</strain>
    </source>
</reference>
<dbReference type="InterPro" id="IPR043968">
    <property type="entry name" value="SGNH"/>
</dbReference>
<keyword evidence="2" id="KW-0472">Membrane</keyword>
<feature type="domain" description="SGNH" evidence="4">
    <location>
        <begin position="909"/>
        <end position="1145"/>
    </location>
</feature>
<feature type="transmembrane region" description="Helical" evidence="2">
    <location>
        <begin position="1427"/>
        <end position="1451"/>
    </location>
</feature>
<feature type="transmembrane region" description="Helical" evidence="2">
    <location>
        <begin position="1492"/>
        <end position="1510"/>
    </location>
</feature>
<dbReference type="InterPro" id="IPR050879">
    <property type="entry name" value="Acyltransferase_3"/>
</dbReference>
<dbReference type="SUPFAM" id="SSF103473">
    <property type="entry name" value="MFS general substrate transporter"/>
    <property type="match status" value="1"/>
</dbReference>
<dbReference type="InterPro" id="IPR036259">
    <property type="entry name" value="MFS_trans_sf"/>
</dbReference>
<gene>
    <name evidence="5" type="ORF">THRCLA_03266</name>
</gene>
<accession>A0A1W0A2T1</accession>
<feature type="transmembrane region" description="Helical" evidence="2">
    <location>
        <begin position="1343"/>
        <end position="1362"/>
    </location>
</feature>
<feature type="compositionally biased region" description="Basic and acidic residues" evidence="1">
    <location>
        <begin position="479"/>
        <end position="499"/>
    </location>
</feature>
<feature type="compositionally biased region" description="Basic and acidic residues" evidence="1">
    <location>
        <begin position="724"/>
        <end position="738"/>
    </location>
</feature>
<proteinExistence type="predicted"/>
<evidence type="ECO:0000313" key="5">
    <source>
        <dbReference type="EMBL" id="OQS04509.1"/>
    </source>
</evidence>
<feature type="domain" description="Acyltransferase 3" evidence="3">
    <location>
        <begin position="38"/>
        <end position="381"/>
    </location>
</feature>
<feature type="transmembrane region" description="Helical" evidence="2">
    <location>
        <begin position="273"/>
        <end position="290"/>
    </location>
</feature>
<dbReference type="OrthoDB" id="118951at2759"/>
<dbReference type="EMBL" id="JNBS01000604">
    <property type="protein sequence ID" value="OQS04509.1"/>
    <property type="molecule type" value="Genomic_DNA"/>
</dbReference>
<feature type="transmembrane region" description="Helical" evidence="2">
    <location>
        <begin position="396"/>
        <end position="415"/>
    </location>
</feature>
<dbReference type="PANTHER" id="PTHR23028">
    <property type="entry name" value="ACETYLTRANSFERASE"/>
    <property type="match status" value="1"/>
</dbReference>
<keyword evidence="5" id="KW-0012">Acyltransferase</keyword>
<sequence>MTAHDASVDDHGKSTDMYMLLADDKEVPKPANNSYRSDIDGLRALAVLPVVVFHAYPEEFPGGFIGVDIFFVISGYLISGILFKEFQKEKFTYSGFYARRVRRIFPTLILVLSATLWMGYLYLMAPKLKALAATMLAGTLFCANLQVLSLQHSYFDIDIKTNPLLHLWSLGVEEQFYIFWPFFVSIIAKMSYHRGIIIQLTVLFLSFFINISFLGVHDSNKISFYMPLSRFWQMSMGGLLAYIAKYHDTNNDGFFHEISKIVSSIRDNYRCNILSIFGVVLILAGFASINESRMFPGFWAVLPTLGATCIIAAGPQAFINANVLSNPLANYIGKISYCLYLWHWPILVFAKEIYPMPSSRPFFMAPYSMLLVSFILSIITYNEIEKPVRWCKSKYVLPSLVICMITLAILAGCAYKNPSDFSMIEIDLKRSVAEDVFDYDGIPAKIDSQPVSAQIPESWTSDTKDPDAAPEFHQVNTSKNHEDDEADTSRSEAKTHDDTQVDESNLSTKDNKATPQPPPKSRSPSIKKSYAPTHHIPPQTTKKIPTPSPQLDTKSEEVNSTNKAVINEDDDDLTFDEEDESLDDDDDTMPDVYWQIGENTAESPVDPWSSQDTPTPTVEIVHRFPRPAVPVEKNEIQKATKSVITTQKTQTVIPPEARPSLLTKVPPETPLPTSLGPKSPLSTFLPPETLPPTNQPSNTAAPTSLAPKRKQKSNKDFTTAPMESNDHESNEKSADKVDDIVGGKITTNKSDVSATPEYTNIATTASVPQTIPIPVKKIPITNTSTSNSSKVVATTYKPTPKATLQPEQTVVHNDTPATTTIDAVPTTPPPKIKEKISTTMPETIAPTLPTKTKDATSVTTMAMALHSTTDIDWDKEIGVKCPETSPYITKAKLSTPFPFAGDRNSPYYPEKCLILNPNNEKNGLLIVLGDSHADMSKPRFTKLHEAAVKENKPFPTILFKTRFGRAILPCRPEFFENFEMVKAVKPQVVLLVVHFMQYLNPGAPEDRLKVSPPQCCQLEFQKCKEQNMADVNEILTEFQTHISELVSLGIKVFVVDQGPETYWQNPDTWINGGKVVVPKFVSRAQFAKEYKWLYDPLHAAVAGANATLIDYVDNYSDGDKCLLTNPDGWPVMAYMNHLSVHTARNYLTILDQYSKVMASSPITILESSHLGYLKPYEIYVESNNRDIYSNAWRQDKNHNPKDDFEQALRDGDVVDFFTAHHAGVLVSTGVLGFVTTILSIVAAPESNQFAFMNLGCYIRIILALVSDSIPFIRYKRKSYMILGWLLTVLGLMFASCLDNESALFGLNLSTASIGCVLTKVASDGMMVEFAQRENIEYRGGTQITFIAMHWFGASLGSLALAFLTEDPTGDDSYIWALNSSSILRILSVVSLLPIPAILFFVKDSTLVPAFEFRRRCYMLWRFFQNRALWQVALFQVLSSCFFSLSSVALGYSPLLWFNTPYPWVIHMVFFVIFIYALLFYRCRGLTWTWKRVFVIAGISNFFLQLLMIVFTDPYLNKVSSGLAYAVVWVSAIPTALQYIIRCFPMVEVAAYGYEATTIAILASCGDAFHPFIMLLHQHLRVDGHLSTKSLFIALPLSLLGFFSILFLPSQRIECMTLRHFGGLSRGPAILLSLALTIVPVVMCVVGFPGNSISRI</sequence>
<feature type="transmembrane region" description="Helical" evidence="2">
    <location>
        <begin position="1463"/>
        <end position="1480"/>
    </location>
</feature>
<dbReference type="GO" id="GO:0016020">
    <property type="term" value="C:membrane"/>
    <property type="evidence" value="ECO:0007669"/>
    <property type="project" value="TreeGrafter"/>
</dbReference>
<comment type="caution">
    <text evidence="5">The sequence shown here is derived from an EMBL/GenBank/DDBJ whole genome shotgun (WGS) entry which is preliminary data.</text>
</comment>
<dbReference type="GO" id="GO:0000271">
    <property type="term" value="P:polysaccharide biosynthetic process"/>
    <property type="evidence" value="ECO:0007669"/>
    <property type="project" value="TreeGrafter"/>
</dbReference>
<feature type="transmembrane region" description="Helical" evidence="2">
    <location>
        <begin position="1628"/>
        <end position="1647"/>
    </location>
</feature>
<feature type="region of interest" description="Disordered" evidence="1">
    <location>
        <begin position="640"/>
        <end position="738"/>
    </location>
</feature>
<evidence type="ECO:0000259" key="4">
    <source>
        <dbReference type="Pfam" id="PF19040"/>
    </source>
</evidence>
<feature type="transmembrane region" description="Helical" evidence="2">
    <location>
        <begin position="1301"/>
        <end position="1322"/>
    </location>
</feature>
<evidence type="ECO:0000259" key="3">
    <source>
        <dbReference type="Pfam" id="PF01757"/>
    </source>
</evidence>
<feature type="transmembrane region" description="Helical" evidence="2">
    <location>
        <begin position="1278"/>
        <end position="1295"/>
    </location>
</feature>
<dbReference type="STRING" id="74557.A0A1W0A2T1"/>
<feature type="transmembrane region" description="Helical" evidence="2">
    <location>
        <begin position="130"/>
        <end position="150"/>
    </location>
</feature>
<feature type="transmembrane region" description="Helical" evidence="2">
    <location>
        <begin position="196"/>
        <end position="216"/>
    </location>
</feature>
<keyword evidence="6" id="KW-1185">Reference proteome</keyword>
<feature type="compositionally biased region" description="Acidic residues" evidence="1">
    <location>
        <begin position="567"/>
        <end position="589"/>
    </location>
</feature>
<keyword evidence="5" id="KW-0808">Transferase</keyword>
<dbReference type="InterPro" id="IPR002656">
    <property type="entry name" value="Acyl_transf_3_dom"/>
</dbReference>
<evidence type="ECO:0000313" key="6">
    <source>
        <dbReference type="Proteomes" id="UP000243217"/>
    </source>
</evidence>
<feature type="transmembrane region" description="Helical" evidence="2">
    <location>
        <begin position="1382"/>
        <end position="1401"/>
    </location>
</feature>
<feature type="transmembrane region" description="Helical" evidence="2">
    <location>
        <begin position="104"/>
        <end position="124"/>
    </location>
</feature>
<feature type="transmembrane region" description="Helical" evidence="2">
    <location>
        <begin position="1551"/>
        <end position="1569"/>
    </location>
</feature>
<dbReference type="PANTHER" id="PTHR23028:SF53">
    <property type="entry name" value="ACYL_TRANSF_3 DOMAIN-CONTAINING PROTEIN"/>
    <property type="match status" value="1"/>
</dbReference>
<evidence type="ECO:0000256" key="1">
    <source>
        <dbReference type="SAM" id="MobiDB-lite"/>
    </source>
</evidence>
<feature type="transmembrane region" description="Helical" evidence="2">
    <location>
        <begin position="1222"/>
        <end position="1243"/>
    </location>
</feature>